<feature type="domain" description="GHMP kinase N-terminal" evidence="10">
    <location>
        <begin position="74"/>
        <end position="152"/>
    </location>
</feature>
<dbReference type="PIRSF" id="PIRSF010376">
    <property type="entry name" value="IspE"/>
    <property type="match status" value="1"/>
</dbReference>
<dbReference type="GO" id="GO:0005524">
    <property type="term" value="F:ATP binding"/>
    <property type="evidence" value="ECO:0007669"/>
    <property type="project" value="UniProtKB-UniRule"/>
</dbReference>
<keyword evidence="5 9" id="KW-0547">Nucleotide-binding</keyword>
<dbReference type="EC" id="2.7.1.148" evidence="2 9"/>
<evidence type="ECO:0000259" key="11">
    <source>
        <dbReference type="Pfam" id="PF08544"/>
    </source>
</evidence>
<evidence type="ECO:0000256" key="3">
    <source>
        <dbReference type="ARBA" id="ARBA00017473"/>
    </source>
</evidence>
<evidence type="ECO:0000256" key="9">
    <source>
        <dbReference type="HAMAP-Rule" id="MF_00061"/>
    </source>
</evidence>
<dbReference type="InterPro" id="IPR013750">
    <property type="entry name" value="GHMP_kinase_C_dom"/>
</dbReference>
<dbReference type="NCBIfam" id="TIGR00154">
    <property type="entry name" value="ispE"/>
    <property type="match status" value="1"/>
</dbReference>
<dbReference type="InterPro" id="IPR020568">
    <property type="entry name" value="Ribosomal_Su5_D2-typ_SF"/>
</dbReference>
<dbReference type="Proteomes" id="UP000571817">
    <property type="component" value="Unassembled WGS sequence"/>
</dbReference>
<proteinExistence type="inferred from homology"/>
<sequence length="313" mass="32156">MRTVPSSPGVQVRVPAKVNLELQVGPLRDDGYHSLATVFHAVNLTDDVRVTPATHWGCVVNGPYAAAVPTGTDNLAVRAVQLLGERFGIEEMLQIDIDKHIPVAGGMAGGSADAAAALVAADALWSLGLTRADLMGIGAEIGSDVPFAITGGTALGSGRGEVLAPVLTQADFHWVFALQHEGLSTPKVYAECDRLRVGESVPAPEPSGALMSALRSGDVDELAPHLRNDLQDAAISLMPRLREVIDTGMEAGACGAVVCGSGPTVAFLCASHHLALDLMVTLSAGKVADDVVRAVGPAPGAHVVTDLHSVGPA</sequence>
<comment type="similarity">
    <text evidence="1 9">Belongs to the GHMP kinase family. IspE subfamily.</text>
</comment>
<comment type="caution">
    <text evidence="12">The sequence shown here is derived from an EMBL/GenBank/DDBJ whole genome shotgun (WGS) entry which is preliminary data.</text>
</comment>
<keyword evidence="7 9" id="KW-0067">ATP-binding</keyword>
<dbReference type="SUPFAM" id="SSF55060">
    <property type="entry name" value="GHMP Kinase, C-terminal domain"/>
    <property type="match status" value="1"/>
</dbReference>
<dbReference type="InterPro" id="IPR006204">
    <property type="entry name" value="GHMP_kinase_N_dom"/>
</dbReference>
<evidence type="ECO:0000256" key="5">
    <source>
        <dbReference type="ARBA" id="ARBA00022741"/>
    </source>
</evidence>
<dbReference type="GO" id="GO:0050515">
    <property type="term" value="F:4-(cytidine 5'-diphospho)-2-C-methyl-D-erythritol kinase activity"/>
    <property type="evidence" value="ECO:0007669"/>
    <property type="project" value="UniProtKB-UniRule"/>
</dbReference>
<keyword evidence="9" id="KW-0414">Isoprene biosynthesis</keyword>
<evidence type="ECO:0000313" key="12">
    <source>
        <dbReference type="EMBL" id="NYJ73684.1"/>
    </source>
</evidence>
<feature type="domain" description="GHMP kinase C-terminal" evidence="11">
    <location>
        <begin position="210"/>
        <end position="273"/>
    </location>
</feature>
<accession>A0A853DF51</accession>
<dbReference type="RefSeq" id="WP_179479083.1">
    <property type="nucleotide sequence ID" value="NZ_JACCFW010000001.1"/>
</dbReference>
<comment type="pathway">
    <text evidence="9">Isoprenoid biosynthesis; isopentenyl diphosphate biosynthesis via DXP pathway; isopentenyl diphosphate from 1-deoxy-D-xylulose 5-phosphate: step 3/6.</text>
</comment>
<comment type="function">
    <text evidence="9">Catalyzes the phosphorylation of the position 2 hydroxy group of 4-diphosphocytidyl-2C-methyl-D-erythritol.</text>
</comment>
<keyword evidence="4 9" id="KW-0808">Transferase</keyword>
<dbReference type="Gene3D" id="3.30.70.890">
    <property type="entry name" value="GHMP kinase, C-terminal domain"/>
    <property type="match status" value="1"/>
</dbReference>
<evidence type="ECO:0000256" key="7">
    <source>
        <dbReference type="ARBA" id="ARBA00022840"/>
    </source>
</evidence>
<gene>
    <name evidence="9" type="primary">ispE</name>
    <name evidence="12" type="ORF">HNR15_000647</name>
</gene>
<evidence type="ECO:0000256" key="1">
    <source>
        <dbReference type="ARBA" id="ARBA00009684"/>
    </source>
</evidence>
<dbReference type="Pfam" id="PF08544">
    <property type="entry name" value="GHMP_kinases_C"/>
    <property type="match status" value="1"/>
</dbReference>
<evidence type="ECO:0000256" key="2">
    <source>
        <dbReference type="ARBA" id="ARBA00012052"/>
    </source>
</evidence>
<reference evidence="12 13" key="1">
    <citation type="submission" date="2020-07" db="EMBL/GenBank/DDBJ databases">
        <title>Sequencing the genomes of 1000 actinobacteria strains.</title>
        <authorList>
            <person name="Klenk H.-P."/>
        </authorList>
    </citation>
    <scope>NUCLEOTIDE SEQUENCE [LARGE SCALE GENOMIC DNA]</scope>
    <source>
        <strain evidence="12 13">DSM 29531</strain>
    </source>
</reference>
<dbReference type="EMBL" id="JACCFW010000001">
    <property type="protein sequence ID" value="NYJ73684.1"/>
    <property type="molecule type" value="Genomic_DNA"/>
</dbReference>
<dbReference type="InterPro" id="IPR036554">
    <property type="entry name" value="GHMP_kinase_C_sf"/>
</dbReference>
<organism evidence="12 13">
    <name type="scientific">Allobranchiibius huperziae</name>
    <dbReference type="NCBI Taxonomy" id="1874116"/>
    <lineage>
        <taxon>Bacteria</taxon>
        <taxon>Bacillati</taxon>
        <taxon>Actinomycetota</taxon>
        <taxon>Actinomycetes</taxon>
        <taxon>Micrococcales</taxon>
        <taxon>Dermacoccaceae</taxon>
        <taxon>Allobranchiibius</taxon>
    </lineage>
</organism>
<evidence type="ECO:0000256" key="4">
    <source>
        <dbReference type="ARBA" id="ARBA00022679"/>
    </source>
</evidence>
<feature type="active site" evidence="9">
    <location>
        <position position="144"/>
    </location>
</feature>
<dbReference type="GO" id="GO:0016114">
    <property type="term" value="P:terpenoid biosynthetic process"/>
    <property type="evidence" value="ECO:0007669"/>
    <property type="project" value="UniProtKB-UniRule"/>
</dbReference>
<dbReference type="PANTHER" id="PTHR43527">
    <property type="entry name" value="4-DIPHOSPHOCYTIDYL-2-C-METHYL-D-ERYTHRITOL KINASE, CHLOROPLASTIC"/>
    <property type="match status" value="1"/>
</dbReference>
<dbReference type="GO" id="GO:0019288">
    <property type="term" value="P:isopentenyl diphosphate biosynthetic process, methylerythritol 4-phosphate pathway"/>
    <property type="evidence" value="ECO:0007669"/>
    <property type="project" value="UniProtKB-UniRule"/>
</dbReference>
<feature type="active site" evidence="9">
    <location>
        <position position="17"/>
    </location>
</feature>
<evidence type="ECO:0000256" key="6">
    <source>
        <dbReference type="ARBA" id="ARBA00022777"/>
    </source>
</evidence>
<name>A0A853DF51_9MICO</name>
<dbReference type="SUPFAM" id="SSF54211">
    <property type="entry name" value="Ribosomal protein S5 domain 2-like"/>
    <property type="match status" value="1"/>
</dbReference>
<dbReference type="AlphaFoldDB" id="A0A853DF51"/>
<evidence type="ECO:0000256" key="8">
    <source>
        <dbReference type="ARBA" id="ARBA00032554"/>
    </source>
</evidence>
<keyword evidence="6 9" id="KW-0418">Kinase</keyword>
<dbReference type="NCBIfam" id="NF002870">
    <property type="entry name" value="PRK03188.1"/>
    <property type="match status" value="1"/>
</dbReference>
<protein>
    <recommendedName>
        <fullName evidence="3 9">4-diphosphocytidyl-2-C-methyl-D-erythritol kinase</fullName>
        <shortName evidence="9">CMK</shortName>
        <ecNumber evidence="2 9">2.7.1.148</ecNumber>
    </recommendedName>
    <alternativeName>
        <fullName evidence="8 9">4-(cytidine-5'-diphospho)-2-C-methyl-D-erythritol kinase</fullName>
    </alternativeName>
</protein>
<dbReference type="PANTHER" id="PTHR43527:SF2">
    <property type="entry name" value="4-DIPHOSPHOCYTIDYL-2-C-METHYL-D-ERYTHRITOL KINASE, CHLOROPLASTIC"/>
    <property type="match status" value="1"/>
</dbReference>
<dbReference type="HAMAP" id="MF_00061">
    <property type="entry name" value="IspE"/>
    <property type="match status" value="1"/>
</dbReference>
<keyword evidence="13" id="KW-1185">Reference proteome</keyword>
<dbReference type="UniPathway" id="UPA00056">
    <property type="reaction ID" value="UER00094"/>
</dbReference>
<evidence type="ECO:0000313" key="13">
    <source>
        <dbReference type="Proteomes" id="UP000571817"/>
    </source>
</evidence>
<dbReference type="Pfam" id="PF00288">
    <property type="entry name" value="GHMP_kinases_N"/>
    <property type="match status" value="1"/>
</dbReference>
<comment type="catalytic activity">
    <reaction evidence="9">
        <text>4-CDP-2-C-methyl-D-erythritol + ATP = 4-CDP-2-C-methyl-D-erythritol 2-phosphate + ADP + H(+)</text>
        <dbReference type="Rhea" id="RHEA:18437"/>
        <dbReference type="ChEBI" id="CHEBI:15378"/>
        <dbReference type="ChEBI" id="CHEBI:30616"/>
        <dbReference type="ChEBI" id="CHEBI:57823"/>
        <dbReference type="ChEBI" id="CHEBI:57919"/>
        <dbReference type="ChEBI" id="CHEBI:456216"/>
        <dbReference type="EC" id="2.7.1.148"/>
    </reaction>
</comment>
<evidence type="ECO:0000259" key="10">
    <source>
        <dbReference type="Pfam" id="PF00288"/>
    </source>
</evidence>
<dbReference type="InterPro" id="IPR014721">
    <property type="entry name" value="Ribsml_uS5_D2-typ_fold_subgr"/>
</dbReference>
<feature type="binding site" evidence="9">
    <location>
        <begin position="102"/>
        <end position="112"/>
    </location>
    <ligand>
        <name>ATP</name>
        <dbReference type="ChEBI" id="CHEBI:30616"/>
    </ligand>
</feature>
<dbReference type="InterPro" id="IPR004424">
    <property type="entry name" value="IspE"/>
</dbReference>
<dbReference type="Gene3D" id="3.30.230.10">
    <property type="match status" value="1"/>
</dbReference>